<dbReference type="Proteomes" id="UP000199558">
    <property type="component" value="Unassembled WGS sequence"/>
</dbReference>
<dbReference type="OrthoDB" id="3403967at2"/>
<evidence type="ECO:0000313" key="2">
    <source>
        <dbReference type="Proteomes" id="UP000199558"/>
    </source>
</evidence>
<protein>
    <submittedName>
        <fullName evidence="1">Excreted virulence factor EspC, type VII ESX diderm</fullName>
    </submittedName>
</protein>
<dbReference type="RefSeq" id="WP_091570262.1">
    <property type="nucleotide sequence ID" value="NZ_FLRH01000003.1"/>
</dbReference>
<gene>
    <name evidence="1" type="ORF">GA0070622_1371</name>
</gene>
<evidence type="ECO:0000313" key="1">
    <source>
        <dbReference type="EMBL" id="SBT64395.1"/>
    </source>
</evidence>
<name>A0A1A9B4H9_9ACTN</name>
<proteinExistence type="predicted"/>
<dbReference type="STRING" id="946078.GA0070622_1371"/>
<keyword evidence="2" id="KW-1185">Reference proteome</keyword>
<sequence length="100" mass="10454">MVEEPFDVDPELLRAVARELGDDARRLAGVSGEASEPLLVAPADGWRSGGALADLEAAVRRWSGTLAARVADTAEALRAGADGYDAVDDRAAHRLAGISR</sequence>
<reference evidence="2" key="1">
    <citation type="submission" date="2016-06" db="EMBL/GenBank/DDBJ databases">
        <authorList>
            <person name="Varghese N."/>
            <person name="Submissions Spin"/>
        </authorList>
    </citation>
    <scope>NUCLEOTIDE SEQUENCE [LARGE SCALE GENOMIC DNA]</scope>
    <source>
        <strain evidence="2">DSM 45794</strain>
    </source>
</reference>
<dbReference type="AlphaFoldDB" id="A0A1A9B4H9"/>
<organism evidence="1 2">
    <name type="scientific">Micromonospora sediminicola</name>
    <dbReference type="NCBI Taxonomy" id="946078"/>
    <lineage>
        <taxon>Bacteria</taxon>
        <taxon>Bacillati</taxon>
        <taxon>Actinomycetota</taxon>
        <taxon>Actinomycetes</taxon>
        <taxon>Micromonosporales</taxon>
        <taxon>Micromonosporaceae</taxon>
        <taxon>Micromonospora</taxon>
    </lineage>
</organism>
<accession>A0A1A9B4H9</accession>
<dbReference type="EMBL" id="FLRH01000003">
    <property type="protein sequence ID" value="SBT64395.1"/>
    <property type="molecule type" value="Genomic_DNA"/>
</dbReference>